<gene>
    <name evidence="1" type="ORF">LAMI_0C05006G</name>
</gene>
<dbReference type="EMBL" id="LT598466">
    <property type="protein sequence ID" value="SCU83854.1"/>
    <property type="molecule type" value="Genomic_DNA"/>
</dbReference>
<dbReference type="STRING" id="1230905.A0A1G4J2W1"/>
<keyword evidence="2" id="KW-1185">Reference proteome</keyword>
<dbReference type="GO" id="GO:0034272">
    <property type="term" value="C:phosphatidylinositol 3-kinase complex, class III, type II"/>
    <property type="evidence" value="ECO:0007669"/>
    <property type="project" value="InterPro"/>
</dbReference>
<sequence length="413" mass="46798">MLLLTRRLRHLKAISIVNVTLVEKAATAGVDFNSIPCYYIVEDLKGHAHYISEIQVSPGFVCQFNELPPSFSALTRISIKVVGELPRNILKNSANKNETWVVLNSVSIDLNQLQPVDVDQIDFLGDHINMPLLEFTDGYFVACDGLKSDDHFKIDMENKPVSTLVLRKSSNFNSLLKLNKILEFMGQVQRELDDYSAQIEIKLKNRVFSHRQEYEKAIEQVSTESQIKASNVNVLKAKIERVTFGDDEVGGLSGENDDEYGTLYSDFLNRKHFLQAVQARKIDQLSGIFAGLDVLNDRDFGLAILYIDSNTGKSTFDLKVLNAAQMVSIENRERLNAFLGYYLLVVKLLALKVFHVSLPHRLLFYGSTSLVSESLPLYLTKTPRPHHMTGFENAIHCFNLNILQIKQHLERCC</sequence>
<dbReference type="InterPro" id="IPR040939">
    <property type="entry name" value="Vps38"/>
</dbReference>
<protein>
    <submittedName>
        <fullName evidence="1">LAMI_0C05006g1_1</fullName>
    </submittedName>
</protein>
<evidence type="ECO:0000313" key="1">
    <source>
        <dbReference type="EMBL" id="SCU83854.1"/>
    </source>
</evidence>
<proteinExistence type="predicted"/>
<dbReference type="Proteomes" id="UP000191024">
    <property type="component" value="Chromosome C"/>
</dbReference>
<reference evidence="2" key="1">
    <citation type="submission" date="2016-03" db="EMBL/GenBank/DDBJ databases">
        <authorList>
            <person name="Devillers H."/>
        </authorList>
    </citation>
    <scope>NUCLEOTIDE SEQUENCE [LARGE SCALE GENOMIC DNA]</scope>
</reference>
<dbReference type="OrthoDB" id="4069826at2759"/>
<dbReference type="Pfam" id="PF17649">
    <property type="entry name" value="VPS38"/>
    <property type="match status" value="1"/>
</dbReference>
<dbReference type="AlphaFoldDB" id="A0A1G4J2W1"/>
<accession>A0A1G4J2W1</accession>
<evidence type="ECO:0000313" key="2">
    <source>
        <dbReference type="Proteomes" id="UP000191024"/>
    </source>
</evidence>
<organism evidence="1 2">
    <name type="scientific">Lachancea mirantina</name>
    <dbReference type="NCBI Taxonomy" id="1230905"/>
    <lineage>
        <taxon>Eukaryota</taxon>
        <taxon>Fungi</taxon>
        <taxon>Dikarya</taxon>
        <taxon>Ascomycota</taxon>
        <taxon>Saccharomycotina</taxon>
        <taxon>Saccharomycetes</taxon>
        <taxon>Saccharomycetales</taxon>
        <taxon>Saccharomycetaceae</taxon>
        <taxon>Lachancea</taxon>
    </lineage>
</organism>
<name>A0A1G4J2W1_9SACH</name>